<evidence type="ECO:0000313" key="3">
    <source>
        <dbReference type="Proteomes" id="UP001497392"/>
    </source>
</evidence>
<dbReference type="EMBL" id="CAXHTA020000003">
    <property type="protein sequence ID" value="CAL5220208.1"/>
    <property type="molecule type" value="Genomic_DNA"/>
</dbReference>
<proteinExistence type="predicted"/>
<keyword evidence="1" id="KW-0732">Signal</keyword>
<sequence length="326" mass="33457">MQMKRGTVIAALGLLMLSGALAVDRQLLQAPAQAPMAGASLAPAPAAGPQKAADGVFVFDAASVTFVNASSLILSGLPNSTAYVQYPPRVNAGTFAKDVFFSTQLADSASGKWLGGPQVLLQGTLNGNVTDIIVSMNAPVYNPKSKNVVAAYTVFNGTASALPASGGVANSVLSSVASSSTGSSSPTLLTNVPAMSKMTNVTAFVDVTNIAQYTQKQGADVKAGFVSIPAVFIPSIGAGGFGKQWGRRQASSGSPLATRGGDSTAMTVRQGGDLRIPWQGPGVDLWVAHRVQRALQVGRLLKQASGEKAGLIRVPLGYSWPGYYCP</sequence>
<comment type="caution">
    <text evidence="2">The sequence shown here is derived from an EMBL/GenBank/DDBJ whole genome shotgun (WGS) entry which is preliminary data.</text>
</comment>
<accession>A0ABP1FJR8</accession>
<evidence type="ECO:0000313" key="2">
    <source>
        <dbReference type="EMBL" id="CAL5220208.1"/>
    </source>
</evidence>
<feature type="signal peptide" evidence="1">
    <location>
        <begin position="1"/>
        <end position="22"/>
    </location>
</feature>
<keyword evidence="3" id="KW-1185">Reference proteome</keyword>
<evidence type="ECO:0000256" key="1">
    <source>
        <dbReference type="SAM" id="SignalP"/>
    </source>
</evidence>
<feature type="chain" id="PRO_5045037916" evidence="1">
    <location>
        <begin position="23"/>
        <end position="326"/>
    </location>
</feature>
<organism evidence="2 3">
    <name type="scientific">Coccomyxa viridis</name>
    <dbReference type="NCBI Taxonomy" id="1274662"/>
    <lineage>
        <taxon>Eukaryota</taxon>
        <taxon>Viridiplantae</taxon>
        <taxon>Chlorophyta</taxon>
        <taxon>core chlorophytes</taxon>
        <taxon>Trebouxiophyceae</taxon>
        <taxon>Trebouxiophyceae incertae sedis</taxon>
        <taxon>Coccomyxaceae</taxon>
        <taxon>Coccomyxa</taxon>
    </lineage>
</organism>
<dbReference type="Proteomes" id="UP001497392">
    <property type="component" value="Unassembled WGS sequence"/>
</dbReference>
<name>A0ABP1FJR8_9CHLO</name>
<reference evidence="2 3" key="1">
    <citation type="submission" date="2024-06" db="EMBL/GenBank/DDBJ databases">
        <authorList>
            <person name="Kraege A."/>
            <person name="Thomma B."/>
        </authorList>
    </citation>
    <scope>NUCLEOTIDE SEQUENCE [LARGE SCALE GENOMIC DNA]</scope>
</reference>
<protein>
    <submittedName>
        <fullName evidence="2">G2182 protein</fullName>
    </submittedName>
</protein>
<gene>
    <name evidence="2" type="primary">g2182</name>
    <name evidence="2" type="ORF">VP750_LOCUS1867</name>
</gene>